<dbReference type="AlphaFoldDB" id="A0A6P1VSF5"/>
<organism evidence="1 2">
    <name type="scientific">Spirosoma endbachense</name>
    <dbReference type="NCBI Taxonomy" id="2666025"/>
    <lineage>
        <taxon>Bacteria</taxon>
        <taxon>Pseudomonadati</taxon>
        <taxon>Bacteroidota</taxon>
        <taxon>Cytophagia</taxon>
        <taxon>Cytophagales</taxon>
        <taxon>Cytophagaceae</taxon>
        <taxon>Spirosoma</taxon>
    </lineage>
</organism>
<proteinExistence type="predicted"/>
<sequence length="54" mass="5974">MNAAQMQVDKVRPLVEQDIVSDYQFKGAQYTLESQQAALAQAKAAFNNARTNLS</sequence>
<dbReference type="KEGG" id="senf:GJR95_10150"/>
<dbReference type="EMBL" id="CP045997">
    <property type="protein sequence ID" value="QHV95348.1"/>
    <property type="molecule type" value="Genomic_DNA"/>
</dbReference>
<gene>
    <name evidence="1" type="ORF">GJR95_10150</name>
</gene>
<dbReference type="Gene3D" id="1.10.287.470">
    <property type="entry name" value="Helix hairpin bin"/>
    <property type="match status" value="1"/>
</dbReference>
<dbReference type="RefSeq" id="WP_162385760.1">
    <property type="nucleotide sequence ID" value="NZ_CP045997.1"/>
</dbReference>
<reference evidence="1 2" key="1">
    <citation type="submission" date="2019-11" db="EMBL/GenBank/DDBJ databases">
        <title>Spirosoma endbachense sp. nov., isolated from a natural salt meadow.</title>
        <authorList>
            <person name="Rojas J."/>
            <person name="Ambika Manirajan B."/>
            <person name="Ratering S."/>
            <person name="Suarez C."/>
            <person name="Geissler-Plaum R."/>
            <person name="Schnell S."/>
        </authorList>
    </citation>
    <scope>NUCLEOTIDE SEQUENCE [LARGE SCALE GENOMIC DNA]</scope>
    <source>
        <strain evidence="1 2">I-24</strain>
    </source>
</reference>
<accession>A0A6P1VSF5</accession>
<evidence type="ECO:0000313" key="2">
    <source>
        <dbReference type="Proteomes" id="UP000464577"/>
    </source>
</evidence>
<protein>
    <submittedName>
        <fullName evidence="1">Uncharacterized protein</fullName>
    </submittedName>
</protein>
<evidence type="ECO:0000313" key="1">
    <source>
        <dbReference type="EMBL" id="QHV95348.1"/>
    </source>
</evidence>
<name>A0A6P1VSF5_9BACT</name>
<dbReference type="Proteomes" id="UP000464577">
    <property type="component" value="Chromosome"/>
</dbReference>
<keyword evidence="2" id="KW-1185">Reference proteome</keyword>